<evidence type="ECO:0000259" key="3">
    <source>
        <dbReference type="Pfam" id="PF00326"/>
    </source>
</evidence>
<organism evidence="4">
    <name type="scientific">Leptotrichia mesophila</name>
    <dbReference type="NCBI Taxonomy" id="3239303"/>
    <lineage>
        <taxon>Bacteria</taxon>
        <taxon>Fusobacteriati</taxon>
        <taxon>Fusobacteriota</taxon>
        <taxon>Fusobacteriia</taxon>
        <taxon>Fusobacteriales</taxon>
        <taxon>Leptotrichiaceae</taxon>
        <taxon>Leptotrichia</taxon>
    </lineage>
</organism>
<proteinExistence type="predicted"/>
<dbReference type="InterPro" id="IPR029058">
    <property type="entry name" value="AB_hydrolase_fold"/>
</dbReference>
<dbReference type="InterPro" id="IPR050261">
    <property type="entry name" value="FrsA_esterase"/>
</dbReference>
<name>A0AB39V8J9_9FUSO</name>
<dbReference type="EC" id="3.4.-.-" evidence="4"/>
<feature type="signal peptide" evidence="2">
    <location>
        <begin position="1"/>
        <end position="18"/>
    </location>
</feature>
<sequence length="345" mass="38525">MKKILLLLLILATFVVSCGNGGKNSNANTEVQKSEKNSKQIDDSFGVEIYGETLEEAHKNFKTTLIEGQSEFVPDGKLAVPPKDSGVELVKYPTKIGEMEGYITPKNDGKKYPVIMYLNGGFGGTMEIWGKEAPKDNYQRADAFKRDEFVLFVPSARAENNNPGKFEMFYGEIEDLEEARKYVASLPYVDPNRIYLVGHSTGGTKAVLLSEYSKGFRAVFAMGAATELMSLEKYDYAGMNPPFDRTNPREIAVRSSLRYMRSITAPTFHFEGKDDSQPVYRVMQKVADKYQIPFKSYEIIGGNHFNIIYPLTTMIAQKILADTGAKTNIQFSNGDLDVISKGIVK</sequence>
<dbReference type="GO" id="GO:0008236">
    <property type="term" value="F:serine-type peptidase activity"/>
    <property type="evidence" value="ECO:0007669"/>
    <property type="project" value="InterPro"/>
</dbReference>
<gene>
    <name evidence="4" type="ORF">AB8B23_06730</name>
</gene>
<evidence type="ECO:0000256" key="2">
    <source>
        <dbReference type="SAM" id="SignalP"/>
    </source>
</evidence>
<dbReference type="InterPro" id="IPR001375">
    <property type="entry name" value="Peptidase_S9_cat"/>
</dbReference>
<dbReference type="KEGG" id="lmes:AB8B23_06730"/>
<keyword evidence="2" id="KW-0732">Signal</keyword>
<reference evidence="4" key="1">
    <citation type="submission" date="2024-07" db="EMBL/GenBank/DDBJ databases">
        <authorList>
            <person name="Li X.-J."/>
            <person name="Wang X."/>
        </authorList>
    </citation>
    <scope>NUCLEOTIDE SEQUENCE</scope>
    <source>
        <strain evidence="4">HSP-342</strain>
    </source>
</reference>
<dbReference type="EMBL" id="CP165646">
    <property type="protein sequence ID" value="XDU63633.1"/>
    <property type="molecule type" value="Genomic_DNA"/>
</dbReference>
<protein>
    <submittedName>
        <fullName evidence="4">Alpha/beta hydrolase family protein</fullName>
        <ecNumber evidence="4">3.4.-.-</ecNumber>
    </submittedName>
</protein>
<dbReference type="PANTHER" id="PTHR22946:SF9">
    <property type="entry name" value="POLYKETIDE TRANSFERASE AF380"/>
    <property type="match status" value="1"/>
</dbReference>
<keyword evidence="1 4" id="KW-0378">Hydrolase</keyword>
<evidence type="ECO:0000256" key="1">
    <source>
        <dbReference type="ARBA" id="ARBA00022801"/>
    </source>
</evidence>
<dbReference type="SUPFAM" id="SSF53474">
    <property type="entry name" value="alpha/beta-Hydrolases"/>
    <property type="match status" value="1"/>
</dbReference>
<dbReference type="PANTHER" id="PTHR22946">
    <property type="entry name" value="DIENELACTONE HYDROLASE DOMAIN-CONTAINING PROTEIN-RELATED"/>
    <property type="match status" value="1"/>
</dbReference>
<evidence type="ECO:0000313" key="4">
    <source>
        <dbReference type="EMBL" id="XDU63633.1"/>
    </source>
</evidence>
<dbReference type="GO" id="GO:0006508">
    <property type="term" value="P:proteolysis"/>
    <property type="evidence" value="ECO:0007669"/>
    <property type="project" value="InterPro"/>
</dbReference>
<accession>A0AB39V8J9</accession>
<dbReference type="Gene3D" id="3.40.50.1820">
    <property type="entry name" value="alpha/beta hydrolase"/>
    <property type="match status" value="1"/>
</dbReference>
<dbReference type="GO" id="GO:0052689">
    <property type="term" value="F:carboxylic ester hydrolase activity"/>
    <property type="evidence" value="ECO:0007669"/>
    <property type="project" value="UniProtKB-ARBA"/>
</dbReference>
<feature type="chain" id="PRO_5044246834" evidence="2">
    <location>
        <begin position="19"/>
        <end position="345"/>
    </location>
</feature>
<dbReference type="Pfam" id="PF00326">
    <property type="entry name" value="Peptidase_S9"/>
    <property type="match status" value="1"/>
</dbReference>
<dbReference type="RefSeq" id="WP_369712100.1">
    <property type="nucleotide sequence ID" value="NZ_CP165646.1"/>
</dbReference>
<dbReference type="AlphaFoldDB" id="A0AB39V8J9"/>
<dbReference type="PROSITE" id="PS51257">
    <property type="entry name" value="PROKAR_LIPOPROTEIN"/>
    <property type="match status" value="1"/>
</dbReference>
<feature type="domain" description="Peptidase S9 prolyl oligopeptidase catalytic" evidence="3">
    <location>
        <begin position="165"/>
        <end position="289"/>
    </location>
</feature>